<accession>A0A915IZD2</accession>
<dbReference type="WBParaSite" id="nRc.2.0.1.t19571-RA">
    <property type="protein sequence ID" value="nRc.2.0.1.t19571-RA"/>
    <property type="gene ID" value="nRc.2.0.1.g19571"/>
</dbReference>
<keyword evidence="2" id="KW-1185">Reference proteome</keyword>
<sequence>MSLDIVQKRAAEVVNPVTALGMRSEVSKIRCVRDMDYITIHINKKNDDCNKPNPDVQKLSSSINRDQSVANSFNCHSLASLKSSLLISSHSPQNLLTVSRSTESLPSPNVDRQLQQERDVSSSSPAQIVVKKNEKLEPSSSDRIMAAGLAGSGPCLPAFIAAAALHNQNLQLLQQQKAIICLILKF</sequence>
<evidence type="ECO:0000313" key="2">
    <source>
        <dbReference type="Proteomes" id="UP000887565"/>
    </source>
</evidence>
<dbReference type="Proteomes" id="UP000887565">
    <property type="component" value="Unplaced"/>
</dbReference>
<evidence type="ECO:0000313" key="3">
    <source>
        <dbReference type="WBParaSite" id="nRc.2.0.1.t19571-RA"/>
    </source>
</evidence>
<name>A0A915IZD2_ROMCU</name>
<feature type="compositionally biased region" description="Polar residues" evidence="1">
    <location>
        <begin position="100"/>
        <end position="113"/>
    </location>
</feature>
<evidence type="ECO:0000256" key="1">
    <source>
        <dbReference type="SAM" id="MobiDB-lite"/>
    </source>
</evidence>
<feature type="region of interest" description="Disordered" evidence="1">
    <location>
        <begin position="100"/>
        <end position="126"/>
    </location>
</feature>
<proteinExistence type="predicted"/>
<dbReference type="AlphaFoldDB" id="A0A915IZD2"/>
<organism evidence="2 3">
    <name type="scientific">Romanomermis culicivorax</name>
    <name type="common">Nematode worm</name>
    <dbReference type="NCBI Taxonomy" id="13658"/>
    <lineage>
        <taxon>Eukaryota</taxon>
        <taxon>Metazoa</taxon>
        <taxon>Ecdysozoa</taxon>
        <taxon>Nematoda</taxon>
        <taxon>Enoplea</taxon>
        <taxon>Dorylaimia</taxon>
        <taxon>Mermithida</taxon>
        <taxon>Mermithoidea</taxon>
        <taxon>Mermithidae</taxon>
        <taxon>Romanomermis</taxon>
    </lineage>
</organism>
<reference evidence="3" key="1">
    <citation type="submission" date="2022-11" db="UniProtKB">
        <authorList>
            <consortium name="WormBaseParasite"/>
        </authorList>
    </citation>
    <scope>IDENTIFICATION</scope>
</reference>
<protein>
    <submittedName>
        <fullName evidence="3">Uncharacterized protein</fullName>
    </submittedName>
</protein>